<dbReference type="OMA" id="PRGCALN"/>
<feature type="domain" description="BTB" evidence="1">
    <location>
        <begin position="262"/>
        <end position="330"/>
    </location>
</feature>
<dbReference type="PANTHER" id="PTHR24413">
    <property type="entry name" value="SPECKLE-TYPE POZ PROTEIN"/>
    <property type="match status" value="1"/>
</dbReference>
<gene>
    <name evidence="4" type="primary">bma-bath-41</name>
    <name evidence="3" type="synonym">Bma-bath-41</name>
    <name evidence="4" type="ORF">Bm3886</name>
    <name evidence="3" type="ORF">BM_Bm3886</name>
</gene>
<name>A0A1I9GCY8_BRUMA</name>
<reference evidence="3" key="2">
    <citation type="submission" date="2012-12" db="EMBL/GenBank/DDBJ databases">
        <authorList>
            <consortium name="WormBase Consortium"/>
            <person name="Ghedin E."/>
            <person name="Paulini M."/>
        </authorList>
    </citation>
    <scope>NUCLEOTIDE SEQUENCE</scope>
    <source>
        <strain evidence="3">FR3</strain>
    </source>
</reference>
<proteinExistence type="predicted"/>
<dbReference type="SMART" id="SM00225">
    <property type="entry name" value="BTB"/>
    <property type="match status" value="1"/>
</dbReference>
<dbReference type="InterPro" id="IPR002083">
    <property type="entry name" value="MATH/TRAF_dom"/>
</dbReference>
<sequence>MYHSTVKSYRRLPIHNKCQMLAEYSRELSQQRAGVTENSQPSSGSGGNNGLCRNLDGAVYMSACATKMDTIVFMHKWSVAQFSAQQELSSPGDFIESNMFGSTDSDYRFRLKLFPCGKDEECRGYLSLFLQIFKCPSAKLRFRVNFYIEAADGPRGCALNKSVVTINRGGIVTASKFFSTETLKSRVAKFLPDDILTVGVELTVYGDYNCTDIEPDLDVFCGSNGSPISGIALGISDEVRTRLDPHFIGRDVGQLLDSGDFSDFTLHVGRRSFKCHKAILSARSPFFQAMFRDQSNQESVSGEVNLEDITPETMACVLEYIYKDNCSESSKRMLEILAAADRFCLDRLKSLCQEILVRDLSPNNFCERLRAADMYNASILKWKILNLLQKHRNYIIDNEDWVALENECPYLAATVVRHMLSTDSVGNLLSSSSTNISNSNQYNEAISVKKPRLG</sequence>
<dbReference type="InterPro" id="IPR011333">
    <property type="entry name" value="SKP1/BTB/POZ_sf"/>
</dbReference>
<reference evidence="3" key="1">
    <citation type="journal article" date="2007" name="Science">
        <title>Draft genome of the filarial nematode parasite Brugia malayi.</title>
        <authorList>
            <person name="Ghedin E."/>
            <person name="Wang S."/>
            <person name="Spiro D."/>
            <person name="Caler E."/>
            <person name="Zhao Q."/>
            <person name="Crabtree J."/>
            <person name="Allen J.E."/>
            <person name="Delcher A.L."/>
            <person name="Guiliano D.B."/>
            <person name="Miranda-Saavedra D."/>
            <person name="Angiuoli S.V."/>
            <person name="Creasy T."/>
            <person name="Amedeo P."/>
            <person name="Haas B."/>
            <person name="El-Sayed N.M."/>
            <person name="Wortman J.R."/>
            <person name="Feldblyum T."/>
            <person name="Tallon L."/>
            <person name="Schatz M."/>
            <person name="Shumway M."/>
            <person name="Koo H."/>
            <person name="Salzberg S.L."/>
            <person name="Schobel S."/>
            <person name="Pertea M."/>
            <person name="Pop M."/>
            <person name="White O."/>
            <person name="Barton G.J."/>
            <person name="Carlow C.K."/>
            <person name="Crawford M.J."/>
            <person name="Daub J."/>
            <person name="Dimmic M.W."/>
            <person name="Estes C.F."/>
            <person name="Foster J.M."/>
            <person name="Ganatra M."/>
            <person name="Gregory W.F."/>
            <person name="Johnson N.M."/>
            <person name="Jin J."/>
            <person name="Komuniecki R."/>
            <person name="Korf I."/>
            <person name="Kumar S."/>
            <person name="Laney S."/>
            <person name="Li B.W."/>
            <person name="Li W."/>
            <person name="Lindblom T.H."/>
            <person name="Lustigman S."/>
            <person name="Ma D."/>
            <person name="Maina C.V."/>
            <person name="Martin D.M."/>
            <person name="McCarter J.P."/>
            <person name="McReynolds L."/>
            <person name="Mitreva M."/>
            <person name="Nutman T.B."/>
            <person name="Parkinson J."/>
            <person name="Peregrin-Alvarez J.M."/>
            <person name="Poole C."/>
            <person name="Ren Q."/>
            <person name="Saunders L."/>
            <person name="Sluder A.E."/>
            <person name="Smith K."/>
            <person name="Stanke M."/>
            <person name="Unnasch T.R."/>
            <person name="Ware J."/>
            <person name="Wei A.D."/>
            <person name="Weil G."/>
            <person name="Williams D.J."/>
            <person name="Zhang Y."/>
            <person name="Williams S.A."/>
            <person name="Fraser-Liggett C."/>
            <person name="Slatko B."/>
            <person name="Blaxter M.L."/>
            <person name="Scott A.L."/>
        </authorList>
    </citation>
    <scope>NUCLEOTIDE SEQUENCE</scope>
    <source>
        <strain evidence="3">FR3</strain>
    </source>
</reference>
<dbReference type="AlphaFoldDB" id="A0A1I9GCY8"/>
<dbReference type="Gene3D" id="1.25.40.420">
    <property type="match status" value="1"/>
</dbReference>
<dbReference type="Gene3D" id="2.60.210.10">
    <property type="entry name" value="Apoptosis, Tumor Necrosis Factor Receptor Associated Protein 2, Chain A"/>
    <property type="match status" value="1"/>
</dbReference>
<dbReference type="InterPro" id="IPR000210">
    <property type="entry name" value="BTB/POZ_dom"/>
</dbReference>
<dbReference type="PROSITE" id="PS50097">
    <property type="entry name" value="BTB"/>
    <property type="match status" value="1"/>
</dbReference>
<dbReference type="PROSITE" id="PS50144">
    <property type="entry name" value="MATH"/>
    <property type="match status" value="1"/>
</dbReference>
<feature type="domain" description="MATH" evidence="2">
    <location>
        <begin position="72"/>
        <end position="202"/>
    </location>
</feature>
<organism evidence="3">
    <name type="scientific">Brugia malayi</name>
    <name type="common">Filarial nematode worm</name>
    <dbReference type="NCBI Taxonomy" id="6279"/>
    <lineage>
        <taxon>Eukaryota</taxon>
        <taxon>Metazoa</taxon>
        <taxon>Ecdysozoa</taxon>
        <taxon>Nematoda</taxon>
        <taxon>Chromadorea</taxon>
        <taxon>Rhabditida</taxon>
        <taxon>Spirurina</taxon>
        <taxon>Spiruromorpha</taxon>
        <taxon>Filarioidea</taxon>
        <taxon>Onchocercidae</taxon>
        <taxon>Brugia</taxon>
    </lineage>
</organism>
<evidence type="ECO:0000259" key="2">
    <source>
        <dbReference type="PROSITE" id="PS50144"/>
    </source>
</evidence>
<dbReference type="GO" id="GO:0030163">
    <property type="term" value="P:protein catabolic process"/>
    <property type="evidence" value="ECO:0007669"/>
    <property type="project" value="UniProtKB-ARBA"/>
</dbReference>
<evidence type="ECO:0000313" key="3">
    <source>
        <dbReference type="EMBL" id="CRZ25322.1"/>
    </source>
</evidence>
<dbReference type="Gene3D" id="3.30.710.10">
    <property type="entry name" value="Potassium Channel Kv1.1, Chain A"/>
    <property type="match status" value="1"/>
</dbReference>
<dbReference type="EMBL" id="LN857006">
    <property type="protein sequence ID" value="CRZ25322.1"/>
    <property type="molecule type" value="Genomic_DNA"/>
</dbReference>
<evidence type="ECO:0000259" key="1">
    <source>
        <dbReference type="PROSITE" id="PS50097"/>
    </source>
</evidence>
<dbReference type="WormBase" id="Bm3886">
    <property type="protein sequence ID" value="BM41309"/>
    <property type="gene ID" value="WBGene00224147"/>
    <property type="gene designation" value="Bma-bath-41"/>
</dbReference>
<dbReference type="InterPro" id="IPR008974">
    <property type="entry name" value="TRAF-like"/>
</dbReference>
<dbReference type="Pfam" id="PF22486">
    <property type="entry name" value="MATH_2"/>
    <property type="match status" value="1"/>
</dbReference>
<protein>
    <submittedName>
        <fullName evidence="3">BMA-BATH-41</fullName>
    </submittedName>
</protein>
<evidence type="ECO:0000313" key="4">
    <source>
        <dbReference type="WormBase" id="Bm3886"/>
    </source>
</evidence>
<dbReference type="SUPFAM" id="SSF54695">
    <property type="entry name" value="POZ domain"/>
    <property type="match status" value="1"/>
</dbReference>
<dbReference type="CDD" id="cd18186">
    <property type="entry name" value="BTB_POZ_ZBTB_KLHL-like"/>
    <property type="match status" value="1"/>
</dbReference>
<dbReference type="Pfam" id="PF00651">
    <property type="entry name" value="BTB"/>
    <property type="match status" value="1"/>
</dbReference>
<accession>A0A1I9GCY8</accession>
<dbReference type="SUPFAM" id="SSF49599">
    <property type="entry name" value="TRAF domain-like"/>
    <property type="match status" value="1"/>
</dbReference>